<evidence type="ECO:0000256" key="1">
    <source>
        <dbReference type="SAM" id="MobiDB-lite"/>
    </source>
</evidence>
<feature type="compositionally biased region" description="Basic and acidic residues" evidence="1">
    <location>
        <begin position="56"/>
        <end position="80"/>
    </location>
</feature>
<feature type="compositionally biased region" description="Basic and acidic residues" evidence="1">
    <location>
        <begin position="102"/>
        <end position="114"/>
    </location>
</feature>
<feature type="compositionally biased region" description="Basic and acidic residues" evidence="1">
    <location>
        <begin position="193"/>
        <end position="205"/>
    </location>
</feature>
<feature type="compositionally biased region" description="Pro residues" evidence="1">
    <location>
        <begin position="242"/>
        <end position="255"/>
    </location>
</feature>
<comment type="caution">
    <text evidence="2">The sequence shown here is derived from an EMBL/GenBank/DDBJ whole genome shotgun (WGS) entry which is preliminary data.</text>
</comment>
<protein>
    <submittedName>
        <fullName evidence="2">Uncharacterized protein</fullName>
    </submittedName>
</protein>
<dbReference type="Proteomes" id="UP000236642">
    <property type="component" value="Unassembled WGS sequence"/>
</dbReference>
<dbReference type="AlphaFoldDB" id="A0A2H5YA40"/>
<accession>A0A2H5YA40</accession>
<gene>
    <name evidence="2" type="ORF">HRbin22_02550</name>
</gene>
<feature type="compositionally biased region" description="Basic and acidic residues" evidence="1">
    <location>
        <begin position="1"/>
        <end position="28"/>
    </location>
</feature>
<reference evidence="3" key="1">
    <citation type="submission" date="2017-09" db="EMBL/GenBank/DDBJ databases">
        <title>Metaegenomics of thermophilic ammonia-oxidizing enrichment culture.</title>
        <authorList>
            <person name="Kato S."/>
            <person name="Suzuki K."/>
        </authorList>
    </citation>
    <scope>NUCLEOTIDE SEQUENCE [LARGE SCALE GENOMIC DNA]</scope>
</reference>
<sequence>MRGHPRRVEGPRPRERAREEPQRNDRHQHEHRSGHRIQEELDRRVDPSRAAPDPDQQGHGHQGEFPEDIKEQKIQGEEHPQYPCLQQQHQRHIFLRPLLDGPRGHQGEGEDQRRQQNQPQADPIHPHPIGRPDGWCPVPAMDELGAGLGRVESEQEPQPQRQDAQAGPQRNPADSPHTIPRDPQDQGGPDEGQEQHPRQDGEARHPFPPPIAASRGYRTQEERRRSAPRGHTGAHSRCSSGAPPPRPIAPDGPDR</sequence>
<evidence type="ECO:0000313" key="2">
    <source>
        <dbReference type="EMBL" id="GBD10283.1"/>
    </source>
</evidence>
<feature type="region of interest" description="Disordered" evidence="1">
    <location>
        <begin position="1"/>
        <end position="255"/>
    </location>
</feature>
<feature type="compositionally biased region" description="Basic and acidic residues" evidence="1">
    <location>
        <begin position="36"/>
        <end position="47"/>
    </location>
</feature>
<dbReference type="EMBL" id="BEHY01000146">
    <property type="protein sequence ID" value="GBD10283.1"/>
    <property type="molecule type" value="Genomic_DNA"/>
</dbReference>
<organism evidence="2 3">
    <name type="scientific">Candidatus Thermoflexus japonica</name>
    <dbReference type="NCBI Taxonomy" id="2035417"/>
    <lineage>
        <taxon>Bacteria</taxon>
        <taxon>Bacillati</taxon>
        <taxon>Chloroflexota</taxon>
        <taxon>Thermoflexia</taxon>
        <taxon>Thermoflexales</taxon>
        <taxon>Thermoflexaceae</taxon>
        <taxon>Thermoflexus</taxon>
    </lineage>
</organism>
<evidence type="ECO:0000313" key="3">
    <source>
        <dbReference type="Proteomes" id="UP000236642"/>
    </source>
</evidence>
<name>A0A2H5YA40_9CHLR</name>
<proteinExistence type="predicted"/>